<dbReference type="InterPro" id="IPR000620">
    <property type="entry name" value="EamA_dom"/>
</dbReference>
<feature type="transmembrane region" description="Helical" evidence="6">
    <location>
        <begin position="157"/>
        <end position="179"/>
    </location>
</feature>
<protein>
    <submittedName>
        <fullName evidence="8">EamA/RhaT family transporter</fullName>
    </submittedName>
</protein>
<feature type="transmembrane region" description="Helical" evidence="6">
    <location>
        <begin position="222"/>
        <end position="241"/>
    </location>
</feature>
<feature type="transmembrane region" description="Helical" evidence="6">
    <location>
        <begin position="75"/>
        <end position="96"/>
    </location>
</feature>
<dbReference type="PROSITE" id="PS51257">
    <property type="entry name" value="PROKAR_LIPOPROTEIN"/>
    <property type="match status" value="1"/>
</dbReference>
<dbReference type="Proteomes" id="UP000263957">
    <property type="component" value="Unassembled WGS sequence"/>
</dbReference>
<keyword evidence="5 6" id="KW-0472">Membrane</keyword>
<organism evidence="8 9">
    <name type="scientific">Hyphomonas atlantica</name>
    <dbReference type="NCBI Taxonomy" id="1280948"/>
    <lineage>
        <taxon>Bacteria</taxon>
        <taxon>Pseudomonadati</taxon>
        <taxon>Pseudomonadota</taxon>
        <taxon>Alphaproteobacteria</taxon>
        <taxon>Hyphomonadales</taxon>
        <taxon>Hyphomonadaceae</taxon>
        <taxon>Hyphomonas</taxon>
    </lineage>
</organism>
<dbReference type="GO" id="GO:0016020">
    <property type="term" value="C:membrane"/>
    <property type="evidence" value="ECO:0007669"/>
    <property type="project" value="UniProtKB-SubCell"/>
</dbReference>
<dbReference type="InterPro" id="IPR050638">
    <property type="entry name" value="AA-Vitamin_Transporters"/>
</dbReference>
<proteinExistence type="inferred from homology"/>
<keyword evidence="3 6" id="KW-0812">Transmembrane</keyword>
<comment type="similarity">
    <text evidence="2">Belongs to the EamA transporter family.</text>
</comment>
<keyword evidence="4 6" id="KW-1133">Transmembrane helix</keyword>
<feature type="domain" description="EamA" evidence="7">
    <location>
        <begin position="160"/>
        <end position="295"/>
    </location>
</feature>
<dbReference type="EMBL" id="DOGS01000197">
    <property type="protein sequence ID" value="HBQ49150.1"/>
    <property type="molecule type" value="Genomic_DNA"/>
</dbReference>
<dbReference type="PANTHER" id="PTHR32322">
    <property type="entry name" value="INNER MEMBRANE TRANSPORTER"/>
    <property type="match status" value="1"/>
</dbReference>
<feature type="transmembrane region" description="Helical" evidence="6">
    <location>
        <begin position="16"/>
        <end position="39"/>
    </location>
</feature>
<evidence type="ECO:0000256" key="1">
    <source>
        <dbReference type="ARBA" id="ARBA00004141"/>
    </source>
</evidence>
<dbReference type="AlphaFoldDB" id="A0A356W659"/>
<dbReference type="InterPro" id="IPR037185">
    <property type="entry name" value="EmrE-like"/>
</dbReference>
<comment type="caution">
    <text evidence="8">The sequence shown here is derived from an EMBL/GenBank/DDBJ whole genome shotgun (WGS) entry which is preliminary data.</text>
</comment>
<evidence type="ECO:0000256" key="2">
    <source>
        <dbReference type="ARBA" id="ARBA00007362"/>
    </source>
</evidence>
<evidence type="ECO:0000256" key="4">
    <source>
        <dbReference type="ARBA" id="ARBA00022989"/>
    </source>
</evidence>
<dbReference type="PANTHER" id="PTHR32322:SF2">
    <property type="entry name" value="EAMA DOMAIN-CONTAINING PROTEIN"/>
    <property type="match status" value="1"/>
</dbReference>
<evidence type="ECO:0000313" key="9">
    <source>
        <dbReference type="Proteomes" id="UP000263957"/>
    </source>
</evidence>
<feature type="transmembrane region" description="Helical" evidence="6">
    <location>
        <begin position="45"/>
        <end position="63"/>
    </location>
</feature>
<name>A0A356W659_9PROT</name>
<dbReference type="SUPFAM" id="SSF103481">
    <property type="entry name" value="Multidrug resistance efflux transporter EmrE"/>
    <property type="match status" value="2"/>
</dbReference>
<evidence type="ECO:0000256" key="3">
    <source>
        <dbReference type="ARBA" id="ARBA00022692"/>
    </source>
</evidence>
<feature type="transmembrane region" description="Helical" evidence="6">
    <location>
        <begin position="278"/>
        <end position="295"/>
    </location>
</feature>
<comment type="subcellular location">
    <subcellularLocation>
        <location evidence="1">Membrane</location>
        <topology evidence="1">Multi-pass membrane protein</topology>
    </subcellularLocation>
</comment>
<evidence type="ECO:0000313" key="8">
    <source>
        <dbReference type="EMBL" id="HBQ49150.1"/>
    </source>
</evidence>
<feature type="transmembrane region" description="Helical" evidence="6">
    <location>
        <begin position="102"/>
        <end position="121"/>
    </location>
</feature>
<dbReference type="Gene3D" id="1.10.3730.20">
    <property type="match status" value="1"/>
</dbReference>
<feature type="domain" description="EamA" evidence="7">
    <location>
        <begin position="16"/>
        <end position="146"/>
    </location>
</feature>
<sequence>MDSDQPKSSVSRITTLQILVVMALWASCFPLITVGIGFAPHLTFATLRAVIAGAALMILAAALRRPLPATGREWITIIFIGLGATSLGFLGMFHAAEFVTPGVATVIANTQPLMAAFLAALMLGETVSFRGKLGLLLGFVGIVVIAVPQFFSTGGETYALGIAYILLAAVGITISNVLIKKIAGKVDVLMAMGLQTLIGSVPLGAAAWYLEDPASVQWTPAFVASLLGLSIFGTALAYYLWFSALEHTPLNRANAFAFLVPIFGILLGMTFFDETFGWAHFIGIPLTIVGVTLVSRSGDTLSLNRHRAASSPAD</sequence>
<evidence type="ECO:0000256" key="6">
    <source>
        <dbReference type="SAM" id="Phobius"/>
    </source>
</evidence>
<feature type="transmembrane region" description="Helical" evidence="6">
    <location>
        <begin position="188"/>
        <end position="210"/>
    </location>
</feature>
<accession>A0A356W659</accession>
<reference evidence="8 9" key="1">
    <citation type="journal article" date="2018" name="Nat. Biotechnol.">
        <title>A standardized bacterial taxonomy based on genome phylogeny substantially revises the tree of life.</title>
        <authorList>
            <person name="Parks D.H."/>
            <person name="Chuvochina M."/>
            <person name="Waite D.W."/>
            <person name="Rinke C."/>
            <person name="Skarshewski A."/>
            <person name="Chaumeil P.A."/>
            <person name="Hugenholtz P."/>
        </authorList>
    </citation>
    <scope>NUCLEOTIDE SEQUENCE [LARGE SCALE GENOMIC DNA]</scope>
    <source>
        <strain evidence="8">UBA10378</strain>
    </source>
</reference>
<evidence type="ECO:0000256" key="5">
    <source>
        <dbReference type="ARBA" id="ARBA00023136"/>
    </source>
</evidence>
<evidence type="ECO:0000259" key="7">
    <source>
        <dbReference type="Pfam" id="PF00892"/>
    </source>
</evidence>
<gene>
    <name evidence="8" type="ORF">DD728_09740</name>
</gene>
<feature type="transmembrane region" description="Helical" evidence="6">
    <location>
        <begin position="133"/>
        <end position="151"/>
    </location>
</feature>
<dbReference type="Pfam" id="PF00892">
    <property type="entry name" value="EamA"/>
    <property type="match status" value="2"/>
</dbReference>
<feature type="transmembrane region" description="Helical" evidence="6">
    <location>
        <begin position="253"/>
        <end position="272"/>
    </location>
</feature>